<keyword evidence="5 10" id="KW-0251">Elongation factor</keyword>
<dbReference type="Proteomes" id="UP000009168">
    <property type="component" value="Unassembled WGS sequence"/>
</dbReference>
<dbReference type="SUPFAM" id="SSF54980">
    <property type="entry name" value="EF-G C-terminal domain-like"/>
    <property type="match status" value="2"/>
</dbReference>
<comment type="function">
    <text evidence="8">Catalyzes the GTP-dependent ribosomal translocation step during translation elongation. During this step, the ribosome changes from the pre-translocational (PRE) to the post-translocational (POST) state as the newly formed A-site-bound peptidyl-tRNA and P-site-bound deacylated tRNA move to the P and E sites, respectively. Catalyzes the coordinated movement of the two tRNA molecules, the mRNA and conformational changes in the ribosome.</text>
</comment>
<evidence type="ECO:0000256" key="7">
    <source>
        <dbReference type="ARBA" id="ARBA00023134"/>
    </source>
</evidence>
<dbReference type="InterPro" id="IPR005517">
    <property type="entry name" value="Transl_elong_EFG/EF2_IV"/>
</dbReference>
<dbReference type="GO" id="GO:0005829">
    <property type="term" value="C:cytosol"/>
    <property type="evidence" value="ECO:0007669"/>
    <property type="project" value="TreeGrafter"/>
</dbReference>
<dbReference type="Gene3D" id="3.30.70.870">
    <property type="entry name" value="Elongation Factor G (Translational Gtpase), domain 3"/>
    <property type="match status" value="1"/>
</dbReference>
<dbReference type="InterPro" id="IPR005225">
    <property type="entry name" value="Small_GTP-bd"/>
</dbReference>
<keyword evidence="4" id="KW-0547">Nucleotide-binding</keyword>
<dbReference type="PROSITE" id="PS51722">
    <property type="entry name" value="G_TR_2"/>
    <property type="match status" value="1"/>
</dbReference>
<feature type="domain" description="Tr-type G" evidence="9">
    <location>
        <begin position="17"/>
        <end position="344"/>
    </location>
</feature>
<dbReference type="SMART" id="SM00838">
    <property type="entry name" value="EFG_C"/>
    <property type="match status" value="1"/>
</dbReference>
<dbReference type="GO" id="GO:1990904">
    <property type="term" value="C:ribonucleoprotein complex"/>
    <property type="evidence" value="ECO:0007669"/>
    <property type="project" value="TreeGrafter"/>
</dbReference>
<dbReference type="FunFam" id="3.40.50.300:FF:000058">
    <property type="entry name" value="Translation elongation factor 2"/>
    <property type="match status" value="1"/>
</dbReference>
<dbReference type="InterPro" id="IPR027417">
    <property type="entry name" value="P-loop_NTPase"/>
</dbReference>
<dbReference type="SUPFAM" id="SSF54211">
    <property type="entry name" value="Ribosomal protein S5 domain 2-like"/>
    <property type="match status" value="1"/>
</dbReference>
<dbReference type="InterPro" id="IPR035647">
    <property type="entry name" value="EFG_III/V"/>
</dbReference>
<dbReference type="Pfam" id="PF00679">
    <property type="entry name" value="EFG_C"/>
    <property type="match status" value="1"/>
</dbReference>
<dbReference type="Pfam" id="PF14492">
    <property type="entry name" value="EFG_III"/>
    <property type="match status" value="1"/>
</dbReference>
<evidence type="ECO:0000256" key="5">
    <source>
        <dbReference type="ARBA" id="ARBA00022768"/>
    </source>
</evidence>
<dbReference type="FunFam" id="3.30.70.870:FF:000002">
    <property type="entry name" value="Translation elongation factor 2"/>
    <property type="match status" value="1"/>
</dbReference>
<dbReference type="SUPFAM" id="SSF50447">
    <property type="entry name" value="Translation proteins"/>
    <property type="match status" value="1"/>
</dbReference>
<dbReference type="Pfam" id="PF00009">
    <property type="entry name" value="GTP_EFTU"/>
    <property type="match status" value="1"/>
</dbReference>
<keyword evidence="6" id="KW-0648">Protein biosynthesis</keyword>
<dbReference type="InterPro" id="IPR014721">
    <property type="entry name" value="Ribsml_uS5_D2-typ_fold_subgr"/>
</dbReference>
<dbReference type="CDD" id="cd01885">
    <property type="entry name" value="EF2"/>
    <property type="match status" value="1"/>
</dbReference>
<dbReference type="InParanoid" id="Q23TZ9"/>
<keyword evidence="11" id="KW-1185">Reference proteome</keyword>
<evidence type="ECO:0000256" key="4">
    <source>
        <dbReference type="ARBA" id="ARBA00022741"/>
    </source>
</evidence>
<dbReference type="InterPro" id="IPR000795">
    <property type="entry name" value="T_Tr_GTP-bd_dom"/>
</dbReference>
<dbReference type="PANTHER" id="PTHR42908">
    <property type="entry name" value="TRANSLATION ELONGATION FACTOR-RELATED"/>
    <property type="match status" value="1"/>
</dbReference>
<dbReference type="InterPro" id="IPR004161">
    <property type="entry name" value="EFTu-like_2"/>
</dbReference>
<dbReference type="InterPro" id="IPR041095">
    <property type="entry name" value="EFG_II"/>
</dbReference>
<keyword evidence="3" id="KW-0963">Cytoplasm</keyword>
<reference evidence="11" key="1">
    <citation type="journal article" date="2006" name="PLoS Biol.">
        <title>Macronuclear genome sequence of the ciliate Tetrahymena thermophila, a model eukaryote.</title>
        <authorList>
            <person name="Eisen J.A."/>
            <person name="Coyne R.S."/>
            <person name="Wu M."/>
            <person name="Wu D."/>
            <person name="Thiagarajan M."/>
            <person name="Wortman J.R."/>
            <person name="Badger J.H."/>
            <person name="Ren Q."/>
            <person name="Amedeo P."/>
            <person name="Jones K.M."/>
            <person name="Tallon L.J."/>
            <person name="Delcher A.L."/>
            <person name="Salzberg S.L."/>
            <person name="Silva J.C."/>
            <person name="Haas B.J."/>
            <person name="Majoros W.H."/>
            <person name="Farzad M."/>
            <person name="Carlton J.M."/>
            <person name="Smith R.K. Jr."/>
            <person name="Garg J."/>
            <person name="Pearlman R.E."/>
            <person name="Karrer K.M."/>
            <person name="Sun L."/>
            <person name="Manning G."/>
            <person name="Elde N.C."/>
            <person name="Turkewitz A.P."/>
            <person name="Asai D.J."/>
            <person name="Wilkes D.E."/>
            <person name="Wang Y."/>
            <person name="Cai H."/>
            <person name="Collins K."/>
            <person name="Stewart B.A."/>
            <person name="Lee S.R."/>
            <person name="Wilamowska K."/>
            <person name="Weinberg Z."/>
            <person name="Ruzzo W.L."/>
            <person name="Wloga D."/>
            <person name="Gaertig J."/>
            <person name="Frankel J."/>
            <person name="Tsao C.-C."/>
            <person name="Gorovsky M.A."/>
            <person name="Keeling P.J."/>
            <person name="Waller R.F."/>
            <person name="Patron N.J."/>
            <person name="Cherry J.M."/>
            <person name="Stover N.A."/>
            <person name="Krieger C.J."/>
            <person name="del Toro C."/>
            <person name="Ryder H.F."/>
            <person name="Williamson S.C."/>
            <person name="Barbeau R.A."/>
            <person name="Hamilton E.P."/>
            <person name="Orias E."/>
        </authorList>
    </citation>
    <scope>NUCLEOTIDE SEQUENCE [LARGE SCALE GENOMIC DNA]</scope>
    <source>
        <strain evidence="11">SB210</strain>
    </source>
</reference>
<name>Q23TZ9_TETTS</name>
<dbReference type="GO" id="GO:0003924">
    <property type="term" value="F:GTPase activity"/>
    <property type="evidence" value="ECO:0007669"/>
    <property type="project" value="InterPro"/>
</dbReference>
<evidence type="ECO:0000256" key="8">
    <source>
        <dbReference type="ARBA" id="ARBA00024731"/>
    </source>
</evidence>
<sequence>MKTLQIEKIRELMMNPNQIRNMSVIAHVDHGKTTLTDSLLARAGIISESNAGKACMMDTDPKEQKMGITIKSTGVSLYYQNTVTKQESIINLIDSPGHIDFSGEVTAALRVTDGALVVVDAVEGVAVQTETVLRQACQERIRPVLVINKLDRLFSELKDDYENIYQRLVKIIAKVNSILEMHENDSIRGYTLDPSLGNVAFSSGKQCWGFTLKTFARIYSQKFSTKEETLMTKLWGDNYFNPQTKQFTSEVISINTQNKKASRSFIEFVLVPLDKYYSASSNAEIETLSKMVEKLNLSSILTSAELERLKQVDVQERIKRSMRAWLPLADAILEMVQDHLPSPKEAMKYRSLYLYEGPAGDEACAAMRECNSEGPLMVYISKMVQTEDLGRFYAFGRVFSGTISQGMKVRVQGPDYKPGSKEDLFIKTIQHTFLMMGKQHEPIESVPAGGTVLILGVDNALTKTGTLTTSETAHNIRNMKYTISPILRVAVNTPNQQDLTRLLEGLKMLQKYDPLVQVEVEENTGSYVVAGSGELHIKICLEKLNDFTHNSINIVASQPTVSYRETIAEKSSQTCLAKTENKLNHLYGTCEPLDEELGSAIVSKKINIKDINNQKMINSLVNDYSWEREDAKRIWCFGPLEKESTNCIVNQTVGIQGMPAIQPSIITAFEWCTKEGLLCDEPLRNIRFNIMDVIIHDEPAHHRSNQITPAARRLFKACQYVSEPKILEPFYLCNIKTPDERKGPIYAFLNKFLDKRRGLVLGEEYDDIFTVIQAYIPVSESFGFDQAIKSVSQGMAMPALSFSHWQAVQGNPLDPESESGKIVNEIRIRKGLNAKIPELNYYLDKL</sequence>
<protein>
    <recommendedName>
        <fullName evidence="2">Elongation factor 2</fullName>
    </recommendedName>
</protein>
<dbReference type="eggNOG" id="KOG0469">
    <property type="taxonomic scope" value="Eukaryota"/>
</dbReference>
<dbReference type="STRING" id="312017.Q23TZ9"/>
<dbReference type="CDD" id="cd01681">
    <property type="entry name" value="aeEF2_snRNP_like_IV"/>
    <property type="match status" value="1"/>
</dbReference>
<dbReference type="GeneID" id="7828955"/>
<evidence type="ECO:0000256" key="3">
    <source>
        <dbReference type="ARBA" id="ARBA00022490"/>
    </source>
</evidence>
<dbReference type="OrthoDB" id="364892at2759"/>
<evidence type="ECO:0000259" key="9">
    <source>
        <dbReference type="PROSITE" id="PS51722"/>
    </source>
</evidence>
<dbReference type="GO" id="GO:0005525">
    <property type="term" value="F:GTP binding"/>
    <property type="evidence" value="ECO:0007669"/>
    <property type="project" value="UniProtKB-KW"/>
</dbReference>
<comment type="subcellular location">
    <subcellularLocation>
        <location evidence="1">Cytoplasm</location>
    </subcellularLocation>
</comment>
<evidence type="ECO:0000313" key="11">
    <source>
        <dbReference type="Proteomes" id="UP000009168"/>
    </source>
</evidence>
<gene>
    <name evidence="10" type="ORF">TTHERM_00961880</name>
</gene>
<accession>Q23TZ9</accession>
<dbReference type="Gene3D" id="3.30.70.240">
    <property type="match status" value="1"/>
</dbReference>
<dbReference type="EMBL" id="GG662632">
    <property type="protein sequence ID" value="EAR99982.1"/>
    <property type="molecule type" value="Genomic_DNA"/>
</dbReference>
<dbReference type="CDD" id="cd16268">
    <property type="entry name" value="EF2_II"/>
    <property type="match status" value="1"/>
</dbReference>
<proteinExistence type="predicted"/>
<dbReference type="GO" id="GO:0003746">
    <property type="term" value="F:translation elongation factor activity"/>
    <property type="evidence" value="ECO:0007669"/>
    <property type="project" value="UniProtKB-KW"/>
</dbReference>
<dbReference type="PANTHER" id="PTHR42908:SF3">
    <property type="entry name" value="ELONGATION FACTOR-LIKE GTPASE 1"/>
    <property type="match status" value="1"/>
</dbReference>
<dbReference type="HOGENOM" id="CLU_002794_11_2_1"/>
<dbReference type="Pfam" id="PF03144">
    <property type="entry name" value="GTP_EFTU_D2"/>
    <property type="match status" value="1"/>
</dbReference>
<dbReference type="Pfam" id="PF03764">
    <property type="entry name" value="EFG_IV"/>
    <property type="match status" value="1"/>
</dbReference>
<dbReference type="SMART" id="SM00889">
    <property type="entry name" value="EFG_IV"/>
    <property type="match status" value="1"/>
</dbReference>
<keyword evidence="7" id="KW-0342">GTP-binding</keyword>
<evidence type="ECO:0000256" key="6">
    <source>
        <dbReference type="ARBA" id="ARBA00022917"/>
    </source>
</evidence>
<organism evidence="10 11">
    <name type="scientific">Tetrahymena thermophila (strain SB210)</name>
    <dbReference type="NCBI Taxonomy" id="312017"/>
    <lineage>
        <taxon>Eukaryota</taxon>
        <taxon>Sar</taxon>
        <taxon>Alveolata</taxon>
        <taxon>Ciliophora</taxon>
        <taxon>Intramacronucleata</taxon>
        <taxon>Oligohymenophorea</taxon>
        <taxon>Hymenostomatida</taxon>
        <taxon>Tetrahymenina</taxon>
        <taxon>Tetrahymenidae</taxon>
        <taxon>Tetrahymena</taxon>
    </lineage>
</organism>
<dbReference type="InterPro" id="IPR009000">
    <property type="entry name" value="Transl_B-barrel_sf"/>
</dbReference>
<dbReference type="SUPFAM" id="SSF52540">
    <property type="entry name" value="P-loop containing nucleoside triphosphate hydrolases"/>
    <property type="match status" value="1"/>
</dbReference>
<evidence type="ECO:0000256" key="2">
    <source>
        <dbReference type="ARBA" id="ARBA00017891"/>
    </source>
</evidence>
<dbReference type="InterPro" id="IPR020568">
    <property type="entry name" value="Ribosomal_Su5_D2-typ_SF"/>
</dbReference>
<dbReference type="RefSeq" id="XP_001020227.1">
    <property type="nucleotide sequence ID" value="XM_001020227.1"/>
</dbReference>
<dbReference type="Gene3D" id="3.40.50.300">
    <property type="entry name" value="P-loop containing nucleotide triphosphate hydrolases"/>
    <property type="match status" value="1"/>
</dbReference>
<dbReference type="NCBIfam" id="TIGR00231">
    <property type="entry name" value="small_GTP"/>
    <property type="match status" value="1"/>
</dbReference>
<dbReference type="KEGG" id="tet:TTHERM_00961880"/>
<dbReference type="PRINTS" id="PR00315">
    <property type="entry name" value="ELONGATNFCT"/>
</dbReference>
<dbReference type="InterPro" id="IPR000640">
    <property type="entry name" value="EFG_V-like"/>
</dbReference>
<dbReference type="Gene3D" id="2.40.30.10">
    <property type="entry name" value="Translation factors"/>
    <property type="match status" value="1"/>
</dbReference>
<dbReference type="AlphaFoldDB" id="Q23TZ9"/>
<dbReference type="FunFam" id="2.40.30.10:FF:000010">
    <property type="entry name" value="Translation elongation factor 2"/>
    <property type="match status" value="1"/>
</dbReference>
<evidence type="ECO:0000313" key="10">
    <source>
        <dbReference type="EMBL" id="EAR99982.1"/>
    </source>
</evidence>
<dbReference type="Gene3D" id="3.30.230.10">
    <property type="match status" value="1"/>
</dbReference>
<evidence type="ECO:0000256" key="1">
    <source>
        <dbReference type="ARBA" id="ARBA00004496"/>
    </source>
</evidence>